<organism evidence="2 3">
    <name type="scientific">Saccharothrix yanglingensis</name>
    <dbReference type="NCBI Taxonomy" id="659496"/>
    <lineage>
        <taxon>Bacteria</taxon>
        <taxon>Bacillati</taxon>
        <taxon>Actinomycetota</taxon>
        <taxon>Actinomycetes</taxon>
        <taxon>Pseudonocardiales</taxon>
        <taxon>Pseudonocardiaceae</taxon>
        <taxon>Saccharothrix</taxon>
    </lineage>
</organism>
<protein>
    <submittedName>
        <fullName evidence="2">Uncharacterized protein</fullName>
    </submittedName>
</protein>
<reference evidence="2 3" key="1">
    <citation type="submission" date="2017-06" db="EMBL/GenBank/DDBJ databases">
        <title>Cultured bacterium strain Saccharothrix yanglingensis Hhs.015.</title>
        <authorList>
            <person name="Xia Y."/>
        </authorList>
    </citation>
    <scope>NUCLEOTIDE SEQUENCE [LARGE SCALE GENOMIC DNA]</scope>
    <source>
        <strain evidence="2 3">Hhs.015</strain>
    </source>
</reference>
<dbReference type="RefSeq" id="WP_306750943.1">
    <property type="nucleotide sequence ID" value="NZ_NSDM01000035.1"/>
</dbReference>
<sequence>MPIRTNRGRTAVYRRLWGWPLRSPRHLATALILFFALVVVVGFVIPNALGPRSTANPAGTTTPATGATSGGNQIGVLPTVTTSPLPTKAPSPTPAGTSVPVDPNARLVADGWIDAYADYQPGKTTKEQWLDGLKAFTADELFPRLQSVEPANVPVVIDQAVTAAKSFPDSAEFEAKLESGKLVVTVARLPEGWRVQKYTKVG</sequence>
<evidence type="ECO:0000256" key="1">
    <source>
        <dbReference type="SAM" id="MobiDB-lite"/>
    </source>
</evidence>
<accession>A0ABU0XEZ0</accession>
<dbReference type="Proteomes" id="UP001225605">
    <property type="component" value="Unassembled WGS sequence"/>
</dbReference>
<evidence type="ECO:0000313" key="3">
    <source>
        <dbReference type="Proteomes" id="UP001225605"/>
    </source>
</evidence>
<feature type="region of interest" description="Disordered" evidence="1">
    <location>
        <begin position="51"/>
        <end position="101"/>
    </location>
</feature>
<comment type="caution">
    <text evidence="2">The sequence shown here is derived from an EMBL/GenBank/DDBJ whole genome shotgun (WGS) entry which is preliminary data.</text>
</comment>
<feature type="compositionally biased region" description="Low complexity" evidence="1">
    <location>
        <begin position="74"/>
        <end position="86"/>
    </location>
</feature>
<evidence type="ECO:0000313" key="2">
    <source>
        <dbReference type="EMBL" id="MDQ2589249.1"/>
    </source>
</evidence>
<keyword evidence="3" id="KW-1185">Reference proteome</keyword>
<name>A0ABU0XEZ0_9PSEU</name>
<gene>
    <name evidence="2" type="ORF">CKY47_36070</name>
</gene>
<dbReference type="EMBL" id="NSDM01000035">
    <property type="protein sequence ID" value="MDQ2589249.1"/>
    <property type="molecule type" value="Genomic_DNA"/>
</dbReference>
<proteinExistence type="predicted"/>
<feature type="compositionally biased region" description="Low complexity" evidence="1">
    <location>
        <begin position="53"/>
        <end position="67"/>
    </location>
</feature>